<evidence type="ECO:0000256" key="1">
    <source>
        <dbReference type="ARBA" id="ARBA00022741"/>
    </source>
</evidence>
<proteinExistence type="predicted"/>
<dbReference type="Gene3D" id="3.30.200.20">
    <property type="entry name" value="Phosphorylase Kinase, domain 1"/>
    <property type="match status" value="1"/>
</dbReference>
<organism evidence="4">
    <name type="scientific">Sesamum angustifolium</name>
    <dbReference type="NCBI Taxonomy" id="2727405"/>
    <lineage>
        <taxon>Eukaryota</taxon>
        <taxon>Viridiplantae</taxon>
        <taxon>Streptophyta</taxon>
        <taxon>Embryophyta</taxon>
        <taxon>Tracheophyta</taxon>
        <taxon>Spermatophyta</taxon>
        <taxon>Magnoliopsida</taxon>
        <taxon>eudicotyledons</taxon>
        <taxon>Gunneridae</taxon>
        <taxon>Pentapetalae</taxon>
        <taxon>asterids</taxon>
        <taxon>lamiids</taxon>
        <taxon>Lamiales</taxon>
        <taxon>Pedaliaceae</taxon>
        <taxon>Sesamum</taxon>
    </lineage>
</organism>
<dbReference type="EMBL" id="JACGWK010000014">
    <property type="protein sequence ID" value="KAL0317644.1"/>
    <property type="molecule type" value="Genomic_DNA"/>
</dbReference>
<dbReference type="InterPro" id="IPR011009">
    <property type="entry name" value="Kinase-like_dom_sf"/>
</dbReference>
<reference evidence="4" key="2">
    <citation type="journal article" date="2024" name="Plant">
        <title>Genomic evolution and insights into agronomic trait innovations of Sesamum species.</title>
        <authorList>
            <person name="Miao H."/>
            <person name="Wang L."/>
            <person name="Qu L."/>
            <person name="Liu H."/>
            <person name="Sun Y."/>
            <person name="Le M."/>
            <person name="Wang Q."/>
            <person name="Wei S."/>
            <person name="Zheng Y."/>
            <person name="Lin W."/>
            <person name="Duan Y."/>
            <person name="Cao H."/>
            <person name="Xiong S."/>
            <person name="Wang X."/>
            <person name="Wei L."/>
            <person name="Li C."/>
            <person name="Ma Q."/>
            <person name="Ju M."/>
            <person name="Zhao R."/>
            <person name="Li G."/>
            <person name="Mu C."/>
            <person name="Tian Q."/>
            <person name="Mei H."/>
            <person name="Zhang T."/>
            <person name="Gao T."/>
            <person name="Zhang H."/>
        </authorList>
    </citation>
    <scope>NUCLEOTIDE SEQUENCE</scope>
    <source>
        <strain evidence="4">G01</strain>
    </source>
</reference>
<dbReference type="PANTHER" id="PTHR48010">
    <property type="entry name" value="OS05G0588300 PROTEIN"/>
    <property type="match status" value="1"/>
</dbReference>
<dbReference type="InterPro" id="IPR050994">
    <property type="entry name" value="At_inactive_RLKs"/>
</dbReference>
<keyword evidence="1" id="KW-0547">Nucleotide-binding</keyword>
<gene>
    <name evidence="4" type="ORF">Sangu_2178700</name>
</gene>
<dbReference type="SUPFAM" id="SSF56112">
    <property type="entry name" value="Protein kinase-like (PK-like)"/>
    <property type="match status" value="2"/>
</dbReference>
<dbReference type="Gene3D" id="1.10.510.10">
    <property type="entry name" value="Transferase(Phosphotransferase) domain 1"/>
    <property type="match status" value="2"/>
</dbReference>
<keyword evidence="4" id="KW-0808">Transferase</keyword>
<dbReference type="Pfam" id="PF07714">
    <property type="entry name" value="PK_Tyr_Ser-Thr"/>
    <property type="match status" value="2"/>
</dbReference>
<dbReference type="GO" id="GO:0004672">
    <property type="term" value="F:protein kinase activity"/>
    <property type="evidence" value="ECO:0007669"/>
    <property type="project" value="InterPro"/>
</dbReference>
<evidence type="ECO:0000259" key="3">
    <source>
        <dbReference type="PROSITE" id="PS50011"/>
    </source>
</evidence>
<sequence length="462" mass="51730">MTGTILTPTARCYAPEVKNTRDVSQASDVYSFGILLLELLTRKSPVHFPGGPKAVDLVKLVSSVKSKERAAKVFDAELLTYATIRDQAVEMLQIGMTCVAKSIKKRPKMSEVVLMLSGISTIMLGSHHVSVQRNLVFLEDANPTFDLEDMLRASAEVLGKGTFGTSYKAILEDGTTVVVKRLKDVTVTFDDFQQHMKVIGRIRHENVAELRAYHFSSDEKLLVYDYYNQERLSALLHGKKDTGKIPLGWKTRLKIAVGAARGIAHIHRQDGGKLVHGNIKSSNIFLDGQKYSIVSDAGLEKVTNPIRRSIMRITGYCAPEVTDTRKVSQASDVYSFGVLLLELVSGRPPQWTTGDGEVIFLVNWIQTLLHNEWTDEVIDVVLLKYENEEAMVQVLQIALHCVTIVPQRRPRMTEVVKLLEEISGIEPSDESRLEDRLEQPNIESRLEDLLEDLLPTLTPYMA</sequence>
<dbReference type="GO" id="GO:0005524">
    <property type="term" value="F:ATP binding"/>
    <property type="evidence" value="ECO:0007669"/>
    <property type="project" value="UniProtKB-KW"/>
</dbReference>
<feature type="domain" description="Protein kinase" evidence="3">
    <location>
        <begin position="1"/>
        <end position="131"/>
    </location>
</feature>
<evidence type="ECO:0000256" key="2">
    <source>
        <dbReference type="ARBA" id="ARBA00022840"/>
    </source>
</evidence>
<accession>A0AAW2LER7</accession>
<dbReference type="InterPro" id="IPR000719">
    <property type="entry name" value="Prot_kinase_dom"/>
</dbReference>
<evidence type="ECO:0000313" key="4">
    <source>
        <dbReference type="EMBL" id="KAL0317644.1"/>
    </source>
</evidence>
<feature type="domain" description="Protein kinase" evidence="3">
    <location>
        <begin position="152"/>
        <end position="422"/>
    </location>
</feature>
<keyword evidence="4" id="KW-0418">Kinase</keyword>
<comment type="caution">
    <text evidence="4">The sequence shown here is derived from an EMBL/GenBank/DDBJ whole genome shotgun (WGS) entry which is preliminary data.</text>
</comment>
<keyword evidence="4" id="KW-0675">Receptor</keyword>
<reference evidence="4" key="1">
    <citation type="submission" date="2020-06" db="EMBL/GenBank/DDBJ databases">
        <authorList>
            <person name="Li T."/>
            <person name="Hu X."/>
            <person name="Zhang T."/>
            <person name="Song X."/>
            <person name="Zhang H."/>
            <person name="Dai N."/>
            <person name="Sheng W."/>
            <person name="Hou X."/>
            <person name="Wei L."/>
        </authorList>
    </citation>
    <scope>NUCLEOTIDE SEQUENCE</scope>
    <source>
        <strain evidence="4">G01</strain>
        <tissue evidence="4">Leaf</tissue>
    </source>
</reference>
<dbReference type="InterPro" id="IPR001245">
    <property type="entry name" value="Ser-Thr/Tyr_kinase_cat_dom"/>
</dbReference>
<dbReference type="PROSITE" id="PS50011">
    <property type="entry name" value="PROTEIN_KINASE_DOM"/>
    <property type="match status" value="2"/>
</dbReference>
<keyword evidence="2" id="KW-0067">ATP-binding</keyword>
<dbReference type="AlphaFoldDB" id="A0AAW2LER7"/>
<dbReference type="PANTHER" id="PTHR48010:SF1">
    <property type="entry name" value="PROTEIN KINASE DOMAIN-CONTAINING PROTEIN"/>
    <property type="match status" value="1"/>
</dbReference>
<protein>
    <submittedName>
        <fullName evidence="4">Inactive receptor kinase</fullName>
    </submittedName>
</protein>
<dbReference type="FunFam" id="3.30.200.20:FF:000307">
    <property type="entry name" value="pollen receptor-like kinase 1"/>
    <property type="match status" value="1"/>
</dbReference>
<name>A0AAW2LER7_9LAMI</name>
<dbReference type="FunFam" id="1.10.510.10:FF:000095">
    <property type="entry name" value="protein STRUBBELIG-RECEPTOR FAMILY 8"/>
    <property type="match status" value="1"/>
</dbReference>